<feature type="compositionally biased region" description="Polar residues" evidence="1">
    <location>
        <begin position="41"/>
        <end position="52"/>
    </location>
</feature>
<sequence>MPFGSTVLAEGPPYCLKSGTVSGLESSRTRTSMRCRRRKISSVSAGSSARRK</sequence>
<protein>
    <submittedName>
        <fullName evidence="2">Uncharacterized protein</fullName>
    </submittedName>
</protein>
<evidence type="ECO:0000313" key="2">
    <source>
        <dbReference type="EMBL" id="MFC4059312.1"/>
    </source>
</evidence>
<evidence type="ECO:0000256" key="1">
    <source>
        <dbReference type="SAM" id="MobiDB-lite"/>
    </source>
</evidence>
<gene>
    <name evidence="2" type="ORF">ACFOWE_13480</name>
</gene>
<evidence type="ECO:0000313" key="3">
    <source>
        <dbReference type="Proteomes" id="UP001595850"/>
    </source>
</evidence>
<feature type="compositionally biased region" description="Basic residues" evidence="1">
    <location>
        <begin position="31"/>
        <end position="40"/>
    </location>
</feature>
<organism evidence="2 3">
    <name type="scientific">Planomonospora corallina</name>
    <dbReference type="NCBI Taxonomy" id="1806052"/>
    <lineage>
        <taxon>Bacteria</taxon>
        <taxon>Bacillati</taxon>
        <taxon>Actinomycetota</taxon>
        <taxon>Actinomycetes</taxon>
        <taxon>Streptosporangiales</taxon>
        <taxon>Streptosporangiaceae</taxon>
        <taxon>Planomonospora</taxon>
    </lineage>
</organism>
<feature type="region of interest" description="Disordered" evidence="1">
    <location>
        <begin position="19"/>
        <end position="52"/>
    </location>
</feature>
<dbReference type="RefSeq" id="WP_377287632.1">
    <property type="nucleotide sequence ID" value="NZ_JBHSBM010000017.1"/>
</dbReference>
<dbReference type="Proteomes" id="UP001595850">
    <property type="component" value="Unassembled WGS sequence"/>
</dbReference>
<accession>A0ABV8I5E6</accession>
<name>A0ABV8I5E6_9ACTN</name>
<comment type="caution">
    <text evidence="2">The sequence shown here is derived from an EMBL/GenBank/DDBJ whole genome shotgun (WGS) entry which is preliminary data.</text>
</comment>
<proteinExistence type="predicted"/>
<reference evidence="3" key="1">
    <citation type="journal article" date="2019" name="Int. J. Syst. Evol. Microbiol.">
        <title>The Global Catalogue of Microorganisms (GCM) 10K type strain sequencing project: providing services to taxonomists for standard genome sequencing and annotation.</title>
        <authorList>
            <consortium name="The Broad Institute Genomics Platform"/>
            <consortium name="The Broad Institute Genome Sequencing Center for Infectious Disease"/>
            <person name="Wu L."/>
            <person name="Ma J."/>
        </authorList>
    </citation>
    <scope>NUCLEOTIDE SEQUENCE [LARGE SCALE GENOMIC DNA]</scope>
    <source>
        <strain evidence="3">TBRC 4489</strain>
    </source>
</reference>
<dbReference type="EMBL" id="JBHSBM010000017">
    <property type="protein sequence ID" value="MFC4059312.1"/>
    <property type="molecule type" value="Genomic_DNA"/>
</dbReference>
<keyword evidence="3" id="KW-1185">Reference proteome</keyword>